<organism evidence="1 2">
    <name type="scientific">Novibacillus thermophilus</name>
    <dbReference type="NCBI Taxonomy" id="1471761"/>
    <lineage>
        <taxon>Bacteria</taxon>
        <taxon>Bacillati</taxon>
        <taxon>Bacillota</taxon>
        <taxon>Bacilli</taxon>
        <taxon>Bacillales</taxon>
        <taxon>Thermoactinomycetaceae</taxon>
        <taxon>Novibacillus</taxon>
    </lineage>
</organism>
<sequence>MISTVGIILVAFRRRHFPGIMGDGHPSGLYMDFLQSSKVSSLKTEVSFDMTKCTLHVRFVAHMIFGNQV</sequence>
<keyword evidence="2" id="KW-1185">Reference proteome</keyword>
<evidence type="ECO:0000313" key="1">
    <source>
        <dbReference type="EMBL" id="AQS55123.1"/>
    </source>
</evidence>
<evidence type="ECO:0000313" key="2">
    <source>
        <dbReference type="Proteomes" id="UP000188603"/>
    </source>
</evidence>
<dbReference type="KEGG" id="ntr:B0W44_04400"/>
<dbReference type="EMBL" id="CP019699">
    <property type="protein sequence ID" value="AQS55123.1"/>
    <property type="molecule type" value="Genomic_DNA"/>
</dbReference>
<protein>
    <submittedName>
        <fullName evidence="1">Uncharacterized protein</fullName>
    </submittedName>
</protein>
<reference evidence="1 2" key="1">
    <citation type="journal article" date="2015" name="Int. J. Syst. Evol. Microbiol.">
        <title>Novibacillus thermophilus gen. nov., sp. nov., a Gram-staining-negative and moderately thermophilic member of the family Thermoactinomycetaceae.</title>
        <authorList>
            <person name="Yang G."/>
            <person name="Chen J."/>
            <person name="Zhou S."/>
        </authorList>
    </citation>
    <scope>NUCLEOTIDE SEQUENCE [LARGE SCALE GENOMIC DNA]</scope>
    <source>
        <strain evidence="1 2">SG-1</strain>
    </source>
</reference>
<gene>
    <name evidence="1" type="ORF">B0W44_04400</name>
</gene>
<dbReference type="AlphaFoldDB" id="A0A1U9K527"/>
<proteinExistence type="predicted"/>
<dbReference type="Proteomes" id="UP000188603">
    <property type="component" value="Chromosome"/>
</dbReference>
<name>A0A1U9K527_9BACL</name>
<dbReference type="STRING" id="1471761.B0W44_04400"/>
<accession>A0A1U9K527</accession>